<evidence type="ECO:0000313" key="5">
    <source>
        <dbReference type="EMBL" id="NJP42546.1"/>
    </source>
</evidence>
<keyword evidence="2" id="KW-1015">Disulfide bond</keyword>
<dbReference type="Pfam" id="PF13385">
    <property type="entry name" value="Laminin_G_3"/>
    <property type="match status" value="3"/>
</dbReference>
<dbReference type="InterPro" id="IPR013320">
    <property type="entry name" value="ConA-like_dom_sf"/>
</dbReference>
<gene>
    <name evidence="5" type="ORF">HCN08_03835</name>
</gene>
<feature type="domain" description="LamG-like jellyroll fold" evidence="4">
    <location>
        <begin position="713"/>
        <end position="850"/>
    </location>
</feature>
<evidence type="ECO:0000259" key="4">
    <source>
        <dbReference type="SMART" id="SM00560"/>
    </source>
</evidence>
<dbReference type="PANTHER" id="PTHR46943">
    <property type="entry name" value="PENTRAXIN-RELATED PROTEIN PTX3"/>
    <property type="match status" value="1"/>
</dbReference>
<dbReference type="RefSeq" id="WP_167981413.1">
    <property type="nucleotide sequence ID" value="NZ_JAATEJ010000002.1"/>
</dbReference>
<dbReference type="PANTHER" id="PTHR46943:SF1">
    <property type="entry name" value="PENTRAXIN-RELATED PROTEIN PTX3"/>
    <property type="match status" value="1"/>
</dbReference>
<accession>A0ABX0ZGV3</accession>
<sequence>MQAAPDGGVAPKATLADLEFSGGGSQPLVRIARAGKQLALSWPDPLPDPVVNGSTAEYRGILPDVDLRMTATSSGFTELVVVKTAEAARNPALAQLTFGMSSDQLSMRENGDGSLSAVDVAGGGTVFEAPQPMMFDSSAAAQDGPGPASAQATASASRVGVSAAGEEAPPGGEEHAAAVAVAIAGDQGSLTLTPDQDLLSAPTTVYPVMIDPGITTPHAGGWAGISRANPSQDYWKFSYNSTYVESFGTGYCVSPTCSAQDVKRVLYSLPVQGQAFAGKHILSAEFDVHESFAFSCTKKPVQLWLTKKIGTGTTWNNSSSTSGTSPFWQLDLQTITDAKGRDECPAGDLEFGGTTSAALRTQVQRAADGNWPVMTLGLKASDETDPYGWKRFTDAASLRVQYNLPPKQPLMKDLTMSPGSVCQTSPISVNKWPQVTAKVFDPDGDRIGVQFAAAWDAGDGLRRRWWSTGAEATVPASTTFKASGSQFSMTLPSAVPGNTGKSLGWEARAWDGSEWGPWSSAGDVQTDCYFRIDTSIPAGPGVSSSTFPGAQDQSDLLPWTDGVGRYGTFTFATTSTDAVAYQYGLDTAPSAAHAVATTGGAAKSVSLLQQSEGPHYLSVRALDAAGNASSPTTYYFNVSAGDPQRAGWAMDDAAGAGSLAGDGGSFQATLSGAAAGGDPGHAGTALKLPGGLAADGTPADYASTPGAVVDPAGGFTVSAWVNLADSGVDRAAVSQDGAYTGGFALGAYGGQWTFKTASKDAPGFTWQTAASTQPVATGTWTHLTGVYDQAAHTQTLYVNGTPSTAVAAPSTPSAIGALQFGRLLAQGIYADPWNGSLDDVRIWNRPLTPAEVGNLAADTPLTTGVPAKAVWSMDETGTTMTGTGEAPDAGISGTVTTGITGAVDKAAHFGADSYARTGRPQVDGTRNFSVSAWVRLPAIAAGETKARMAVTQNGVHNNEFSLYYSTYAKTWVFGRYQADTSTATLISANQPACTVGHPDANGVPCIGPTTGEWTHLVGVSDQTAHQNKLYVNGYLVSTVAYTQTSPWTTPGGLQFGAVNREGANDEFFGGDIDDVRVFDRIVTAPEIQTMIQQRPQVAGRWKFNTADTATPPTSPDDLGTHPATLYGPAAISNDANIGTGALSLDGDTAYAATTDTPLRTDESFTLAGWAQTAATPTHDMTVLSLGDDTDSAATIRWHYVRTDHDPDFPDDPDLDTVVGEWQAETVADGTPRAHTVVAHSADTGQASNWTHLAVTYDALSNQLTLYVNGQTEDQVCDDEDTSGTCTQHVSFTGAVQPLTATRGLQFGRGLSAGTWTQPFSGQIDDVWACQGVLTPAQIITLHDSVELDSTGTS</sequence>
<proteinExistence type="predicted"/>
<keyword evidence="1" id="KW-0732">Signal</keyword>
<evidence type="ECO:0000313" key="6">
    <source>
        <dbReference type="Proteomes" id="UP000734511"/>
    </source>
</evidence>
<organism evidence="5 6">
    <name type="scientific">Actinacidiphila epipremni</name>
    <dbReference type="NCBI Taxonomy" id="2053013"/>
    <lineage>
        <taxon>Bacteria</taxon>
        <taxon>Bacillati</taxon>
        <taxon>Actinomycetota</taxon>
        <taxon>Actinomycetes</taxon>
        <taxon>Kitasatosporales</taxon>
        <taxon>Streptomycetaceae</taxon>
        <taxon>Actinacidiphila</taxon>
    </lineage>
</organism>
<dbReference type="InterPro" id="IPR042837">
    <property type="entry name" value="PTX3"/>
</dbReference>
<dbReference type="Gene3D" id="2.60.120.200">
    <property type="match status" value="3"/>
</dbReference>
<feature type="domain" description="LamG-like jellyroll fold" evidence="4">
    <location>
        <begin position="1162"/>
        <end position="1336"/>
    </location>
</feature>
<dbReference type="SMART" id="SM00560">
    <property type="entry name" value="LamGL"/>
    <property type="match status" value="3"/>
</dbReference>
<feature type="domain" description="LamG-like jellyroll fold" evidence="4">
    <location>
        <begin position="926"/>
        <end position="1085"/>
    </location>
</feature>
<reference evidence="5 6" key="1">
    <citation type="submission" date="2020-03" db="EMBL/GenBank/DDBJ databases">
        <title>WGS of actinomycetes isolated from Thailand.</title>
        <authorList>
            <person name="Thawai C."/>
        </authorList>
    </citation>
    <scope>NUCLEOTIDE SEQUENCE [LARGE SCALE GENOMIC DNA]</scope>
    <source>
        <strain evidence="5 6">PRB2-1</strain>
    </source>
</reference>
<dbReference type="InterPro" id="IPR006558">
    <property type="entry name" value="LamG-like"/>
</dbReference>
<comment type="caution">
    <text evidence="5">The sequence shown here is derived from an EMBL/GenBank/DDBJ whole genome shotgun (WGS) entry which is preliminary data.</text>
</comment>
<dbReference type="SUPFAM" id="SSF49899">
    <property type="entry name" value="Concanavalin A-like lectins/glucanases"/>
    <property type="match status" value="3"/>
</dbReference>
<evidence type="ECO:0000256" key="2">
    <source>
        <dbReference type="ARBA" id="ARBA00023157"/>
    </source>
</evidence>
<dbReference type="EMBL" id="JAATEJ010000002">
    <property type="protein sequence ID" value="NJP42546.1"/>
    <property type="molecule type" value="Genomic_DNA"/>
</dbReference>
<evidence type="ECO:0000256" key="1">
    <source>
        <dbReference type="ARBA" id="ARBA00022729"/>
    </source>
</evidence>
<evidence type="ECO:0000256" key="3">
    <source>
        <dbReference type="SAM" id="MobiDB-lite"/>
    </source>
</evidence>
<dbReference type="Proteomes" id="UP000734511">
    <property type="component" value="Unassembled WGS sequence"/>
</dbReference>
<name>A0ABX0ZGV3_9ACTN</name>
<protein>
    <submittedName>
        <fullName evidence="5">LamG domain-containing protein</fullName>
    </submittedName>
</protein>
<feature type="compositionally biased region" description="Low complexity" evidence="3">
    <location>
        <begin position="152"/>
        <end position="174"/>
    </location>
</feature>
<keyword evidence="6" id="KW-1185">Reference proteome</keyword>
<feature type="region of interest" description="Disordered" evidence="3">
    <location>
        <begin position="136"/>
        <end position="174"/>
    </location>
</feature>